<dbReference type="OrthoDB" id="66982at2759"/>
<dbReference type="KEGG" id="tad:TRIADDRAFT_56406"/>
<evidence type="ECO:0000256" key="3">
    <source>
        <dbReference type="ARBA" id="ARBA00023163"/>
    </source>
</evidence>
<dbReference type="PhylomeDB" id="B3RY17"/>
<dbReference type="PANTHER" id="PTHR11380:SF16">
    <property type="entry name" value="TRANSCRIPTION INITIATION PROTEIN SPT3 HOMOLOG"/>
    <property type="match status" value="1"/>
</dbReference>
<dbReference type="GO" id="GO:0003713">
    <property type="term" value="F:transcription coactivator activity"/>
    <property type="evidence" value="ECO:0000318"/>
    <property type="project" value="GO_Central"/>
</dbReference>
<evidence type="ECO:0000313" key="6">
    <source>
        <dbReference type="EMBL" id="EDV24525.1"/>
    </source>
</evidence>
<dbReference type="FunCoup" id="B3RY17">
    <property type="interactions" value="729"/>
</dbReference>
<dbReference type="Proteomes" id="UP000009022">
    <property type="component" value="Unassembled WGS sequence"/>
</dbReference>
<keyword evidence="4" id="KW-0539">Nucleus</keyword>
<comment type="subcellular location">
    <subcellularLocation>
        <location evidence="1">Nucleus</location>
    </subcellularLocation>
</comment>
<dbReference type="InterPro" id="IPR003195">
    <property type="entry name" value="TFIID_TAF13"/>
</dbReference>
<keyword evidence="2" id="KW-0805">Transcription regulation</keyword>
<gene>
    <name evidence="6" type="ORF">TRIADDRAFT_56406</name>
</gene>
<evidence type="ECO:0000256" key="5">
    <source>
        <dbReference type="SAM" id="MobiDB-lite"/>
    </source>
</evidence>
<keyword evidence="3" id="KW-0804">Transcription</keyword>
<dbReference type="HOGENOM" id="CLU_779212_0_0_1"/>
<name>B3RY17_TRIAD</name>
<keyword evidence="7" id="KW-1185">Reference proteome</keyword>
<organism evidence="6 7">
    <name type="scientific">Trichoplax adhaerens</name>
    <name type="common">Trichoplax reptans</name>
    <dbReference type="NCBI Taxonomy" id="10228"/>
    <lineage>
        <taxon>Eukaryota</taxon>
        <taxon>Metazoa</taxon>
        <taxon>Placozoa</taxon>
        <taxon>Uniplacotomia</taxon>
        <taxon>Trichoplacea</taxon>
        <taxon>Trichoplacidae</taxon>
        <taxon>Trichoplax</taxon>
    </lineage>
</organism>
<evidence type="ECO:0000256" key="2">
    <source>
        <dbReference type="ARBA" id="ARBA00023015"/>
    </source>
</evidence>
<feature type="compositionally biased region" description="Basic residues" evidence="5">
    <location>
        <begin position="55"/>
        <end position="64"/>
    </location>
</feature>
<feature type="region of interest" description="Disordered" evidence="5">
    <location>
        <begin position="290"/>
        <end position="325"/>
    </location>
</feature>
<dbReference type="RefSeq" id="XP_002112415.1">
    <property type="nucleotide sequence ID" value="XM_002112379.1"/>
</dbReference>
<dbReference type="GO" id="GO:0006366">
    <property type="term" value="P:transcription by RNA polymerase II"/>
    <property type="evidence" value="ECO:0007669"/>
    <property type="project" value="InterPro"/>
</dbReference>
<dbReference type="AlphaFoldDB" id="B3RY17"/>
<dbReference type="GeneID" id="6754059"/>
<feature type="region of interest" description="Disordered" evidence="5">
    <location>
        <begin position="44"/>
        <end position="69"/>
    </location>
</feature>
<accession>B3RY17</accession>
<dbReference type="GO" id="GO:0005634">
    <property type="term" value="C:nucleus"/>
    <property type="evidence" value="ECO:0007669"/>
    <property type="project" value="UniProtKB-SubCell"/>
</dbReference>
<dbReference type="STRING" id="10228.B3RY17"/>
<dbReference type="PANTHER" id="PTHR11380">
    <property type="entry name" value="TRANSCRIPTION INITIATION FACTOR TFIID/SUPT3-RELATED"/>
    <property type="match status" value="1"/>
</dbReference>
<evidence type="ECO:0000256" key="4">
    <source>
        <dbReference type="ARBA" id="ARBA00023242"/>
    </source>
</evidence>
<protein>
    <submittedName>
        <fullName evidence="6">Uncharacterized protein</fullName>
    </submittedName>
</protein>
<sequence>MSNTTYEHLAGKMIKSPKDKYGFTKTSTSDEEEATLSGANCNINHSVNTTPVRSKTNKSNKNRKVSNTVKNRLYKDPLQVDNELKSANKFEKNTPIINSNKERGNKPSFTTEILAMMEYFYTLQYCIKLIKTSELTLLRGAKIMTVDDILLQFRKNKKKYKHILKILNFKEAKAKTLKHYMYAEDDINYANITDHSFELDRDEIQAERTERLEILTRKMDQSQYLEFSECRQVTFYAKPNVQAIELLSVLAYETVGRVIELSLIVKADTEHRSSDCFLLHSNRLCLSTAPSPEFSETSSQLPSTSGITGKRKRSHKDQDSWNFPGEPIYPHHIQEAIRRCDTILGPMCPFTVSLFH</sequence>
<evidence type="ECO:0000256" key="1">
    <source>
        <dbReference type="ARBA" id="ARBA00004123"/>
    </source>
</evidence>
<feature type="compositionally biased region" description="Polar residues" evidence="5">
    <location>
        <begin position="290"/>
        <end position="307"/>
    </location>
</feature>
<dbReference type="CTD" id="6754059"/>
<proteinExistence type="predicted"/>
<dbReference type="EMBL" id="DS985245">
    <property type="protein sequence ID" value="EDV24525.1"/>
    <property type="molecule type" value="Genomic_DNA"/>
</dbReference>
<dbReference type="InParanoid" id="B3RY17"/>
<evidence type="ECO:0000313" key="7">
    <source>
        <dbReference type="Proteomes" id="UP000009022"/>
    </source>
</evidence>
<dbReference type="eggNOG" id="KOG3902">
    <property type="taxonomic scope" value="Eukaryota"/>
</dbReference>
<reference evidence="6 7" key="1">
    <citation type="journal article" date="2008" name="Nature">
        <title>The Trichoplax genome and the nature of placozoans.</title>
        <authorList>
            <person name="Srivastava M."/>
            <person name="Begovic E."/>
            <person name="Chapman J."/>
            <person name="Putnam N.H."/>
            <person name="Hellsten U."/>
            <person name="Kawashima T."/>
            <person name="Kuo A."/>
            <person name="Mitros T."/>
            <person name="Salamov A."/>
            <person name="Carpenter M.L."/>
            <person name="Signorovitch A.Y."/>
            <person name="Moreno M.A."/>
            <person name="Kamm K."/>
            <person name="Grimwood J."/>
            <person name="Schmutz J."/>
            <person name="Shapiro H."/>
            <person name="Grigoriev I.V."/>
            <person name="Buss L.W."/>
            <person name="Schierwater B."/>
            <person name="Dellaporta S.L."/>
            <person name="Rokhsar D.S."/>
        </authorList>
    </citation>
    <scope>NUCLEOTIDE SEQUENCE [LARGE SCALE GENOMIC DNA]</scope>
    <source>
        <strain evidence="6 7">Grell-BS-1999</strain>
    </source>
</reference>